<dbReference type="PROSITE" id="PS51737">
    <property type="entry name" value="RECOMBINASE_DNA_BIND"/>
    <property type="match status" value="1"/>
</dbReference>
<dbReference type="PANTHER" id="PTHR30461">
    <property type="entry name" value="DNA-INVERTASE FROM LAMBDOID PROPHAGE"/>
    <property type="match status" value="1"/>
</dbReference>
<evidence type="ECO:0000313" key="4">
    <source>
        <dbReference type="EMBL" id="GLB31574.1"/>
    </source>
</evidence>
<evidence type="ECO:0000256" key="1">
    <source>
        <dbReference type="SAM" id="Coils"/>
    </source>
</evidence>
<dbReference type="InterPro" id="IPR050639">
    <property type="entry name" value="SSR_resolvase"/>
</dbReference>
<comment type="caution">
    <text evidence="4">The sequence shown here is derived from an EMBL/GenBank/DDBJ whole genome shotgun (WGS) entry which is preliminary data.</text>
</comment>
<dbReference type="PANTHER" id="PTHR30461:SF23">
    <property type="entry name" value="DNA RECOMBINASE-RELATED"/>
    <property type="match status" value="1"/>
</dbReference>
<dbReference type="InterPro" id="IPR011109">
    <property type="entry name" value="DNA_bind_recombinase_dom"/>
</dbReference>
<proteinExistence type="predicted"/>
<organism evidence="4 5">
    <name type="scientific">Lacrimispora amygdalina</name>
    <dbReference type="NCBI Taxonomy" id="253257"/>
    <lineage>
        <taxon>Bacteria</taxon>
        <taxon>Bacillati</taxon>
        <taxon>Bacillota</taxon>
        <taxon>Clostridia</taxon>
        <taxon>Lachnospirales</taxon>
        <taxon>Lachnospiraceae</taxon>
        <taxon>Lacrimispora</taxon>
    </lineage>
</organism>
<evidence type="ECO:0000259" key="2">
    <source>
        <dbReference type="PROSITE" id="PS51736"/>
    </source>
</evidence>
<name>A0ABQ5M9I4_9FIRM</name>
<protein>
    <submittedName>
        <fullName evidence="4">Recombinase</fullName>
    </submittedName>
</protein>
<dbReference type="Pfam" id="PF13408">
    <property type="entry name" value="Zn_ribbon_recom"/>
    <property type="match status" value="1"/>
</dbReference>
<sequence>MEKLIKTKCYRAAIYVRLSKEDGDKVESDSIVNQKELIRQYLTDKPDIEVHSVRVDDGYSGANFDRPAFQQMLKDIRGGLIDCVIVKDLSRFARNFVEAGRFLNQEFPLYGVRFIAINDGYDSIQRKGGADDIVLPFKNLVNDAYCRDISVKIRSQLEVKRKKGDFIGSFAVYGYLKDPDDRHKLVIDEYAADVVRDIFKWKLEGLSQQRIAERLDDQGILSPMEYKRYCGMKYKSGFQVNPKARWTAVAIGRILKNQFYVGTLVQGKRSAPNHKIKKLMQKPENEWVCIEHNHEPVIEREIFDTVNRLLIKDTRIAPQEQTVYLFSGLLFCGDCRRSMVRNNNNRGGKIYTYYMCGNNRNTKICSSHRIKDTLLEQSVLASIRSQIEAVLDVEKMLKRIDDMPYRKSIASRTGIQAEQKREEIERYKRLKKALFESKVEKLISETEYFEMKLQYDEQQKAAEDDLHRLEKELHTATFSLKENNNWIEIFSQYQNITELTRPVVVTLIDHINIYEGNRIEIVFQYHYDFEQALRVISCAETADATSPEVKEVV</sequence>
<keyword evidence="5" id="KW-1185">Reference proteome</keyword>
<dbReference type="InterPro" id="IPR025378">
    <property type="entry name" value="DUF4368"/>
</dbReference>
<reference evidence="4 5" key="1">
    <citation type="journal article" date="2024" name="Int. J. Syst. Evol. Microbiol.">
        <title>Lacrimispora brassicae sp. nov. isolated from fermented cabbage, and proposal of Clostridium indicum Gundawar et al. 2019 and Clostridium methoxybenzovorans Mechichi et al. 1999 as heterotypic synonyms of Lacrimispora amygdalina (Parshina et al. 2003) Haas and Blanchard 2020 and Lacrimispora indolis (McClung and McCoy 1957) Haas and Blanchard 2020, respectively.</title>
        <authorList>
            <person name="Kobayashi H."/>
            <person name="Tanizawa Y."/>
            <person name="Sakamoto M."/>
            <person name="Ohkuma M."/>
            <person name="Tohno M."/>
        </authorList>
    </citation>
    <scope>NUCLEOTIDE SEQUENCE [LARGE SCALE GENOMIC DNA]</scope>
    <source>
        <strain evidence="4 5">DSM 12857</strain>
    </source>
</reference>
<dbReference type="InterPro" id="IPR036162">
    <property type="entry name" value="Resolvase-like_N_sf"/>
</dbReference>
<keyword evidence="1" id="KW-0175">Coiled coil</keyword>
<dbReference type="InterPro" id="IPR006119">
    <property type="entry name" value="Resolv_N"/>
</dbReference>
<dbReference type="RefSeq" id="WP_170820881.1">
    <property type="nucleotide sequence ID" value="NZ_BRPJ01000074.1"/>
</dbReference>
<dbReference type="Pfam" id="PF00239">
    <property type="entry name" value="Resolvase"/>
    <property type="match status" value="1"/>
</dbReference>
<dbReference type="InterPro" id="IPR025827">
    <property type="entry name" value="Zn_ribbon_recom_dom"/>
</dbReference>
<dbReference type="Gene3D" id="3.40.50.1390">
    <property type="entry name" value="Resolvase, N-terminal catalytic domain"/>
    <property type="match status" value="1"/>
</dbReference>
<evidence type="ECO:0000313" key="5">
    <source>
        <dbReference type="Proteomes" id="UP001419084"/>
    </source>
</evidence>
<gene>
    <name evidence="4" type="ORF">LAD12857_34970</name>
</gene>
<evidence type="ECO:0000259" key="3">
    <source>
        <dbReference type="PROSITE" id="PS51737"/>
    </source>
</evidence>
<feature type="domain" description="Recombinase" evidence="3">
    <location>
        <begin position="172"/>
        <end position="316"/>
    </location>
</feature>
<feature type="coiled-coil region" evidence="1">
    <location>
        <begin position="417"/>
        <end position="472"/>
    </location>
</feature>
<dbReference type="EMBL" id="BRPJ01000074">
    <property type="protein sequence ID" value="GLB31574.1"/>
    <property type="molecule type" value="Genomic_DNA"/>
</dbReference>
<dbReference type="PROSITE" id="PS51736">
    <property type="entry name" value="RECOMBINASES_3"/>
    <property type="match status" value="1"/>
</dbReference>
<feature type="domain" description="Resolvase/invertase-type recombinase catalytic" evidence="2">
    <location>
        <begin position="11"/>
        <end position="164"/>
    </location>
</feature>
<dbReference type="Pfam" id="PF07508">
    <property type="entry name" value="Recombinase"/>
    <property type="match status" value="1"/>
</dbReference>
<dbReference type="Proteomes" id="UP001419084">
    <property type="component" value="Unassembled WGS sequence"/>
</dbReference>
<dbReference type="Pfam" id="PF14287">
    <property type="entry name" value="DUF4368"/>
    <property type="match status" value="1"/>
</dbReference>
<accession>A0ABQ5M9I4</accession>
<dbReference type="Gene3D" id="3.90.1750.20">
    <property type="entry name" value="Putative Large Serine Recombinase, Chain B, Domain 2"/>
    <property type="match status" value="1"/>
</dbReference>
<dbReference type="SUPFAM" id="SSF53041">
    <property type="entry name" value="Resolvase-like"/>
    <property type="match status" value="1"/>
</dbReference>
<dbReference type="InterPro" id="IPR038109">
    <property type="entry name" value="DNA_bind_recomb_sf"/>
</dbReference>
<dbReference type="SMART" id="SM00857">
    <property type="entry name" value="Resolvase"/>
    <property type="match status" value="1"/>
</dbReference>